<dbReference type="AlphaFoldDB" id="A0A9N8UZF5"/>
<feature type="chain" id="PRO_5040105276" evidence="1">
    <location>
        <begin position="24"/>
        <end position="296"/>
    </location>
</feature>
<organism evidence="2 3">
    <name type="scientific">Ambispora gerdemannii</name>
    <dbReference type="NCBI Taxonomy" id="144530"/>
    <lineage>
        <taxon>Eukaryota</taxon>
        <taxon>Fungi</taxon>
        <taxon>Fungi incertae sedis</taxon>
        <taxon>Mucoromycota</taxon>
        <taxon>Glomeromycotina</taxon>
        <taxon>Glomeromycetes</taxon>
        <taxon>Archaeosporales</taxon>
        <taxon>Ambisporaceae</taxon>
        <taxon>Ambispora</taxon>
    </lineage>
</organism>
<dbReference type="Proteomes" id="UP000789831">
    <property type="component" value="Unassembled WGS sequence"/>
</dbReference>
<reference evidence="2" key="1">
    <citation type="submission" date="2021-06" db="EMBL/GenBank/DDBJ databases">
        <authorList>
            <person name="Kallberg Y."/>
            <person name="Tangrot J."/>
            <person name="Rosling A."/>
        </authorList>
    </citation>
    <scope>NUCLEOTIDE SEQUENCE</scope>
    <source>
        <strain evidence="2">MT106</strain>
    </source>
</reference>
<dbReference type="EMBL" id="CAJVPL010000029">
    <property type="protein sequence ID" value="CAG8435799.1"/>
    <property type="molecule type" value="Genomic_DNA"/>
</dbReference>
<protein>
    <submittedName>
        <fullName evidence="2">5989_t:CDS:1</fullName>
    </submittedName>
</protein>
<evidence type="ECO:0000313" key="3">
    <source>
        <dbReference type="Proteomes" id="UP000789831"/>
    </source>
</evidence>
<gene>
    <name evidence="2" type="ORF">AGERDE_LOCUS580</name>
</gene>
<comment type="caution">
    <text evidence="2">The sequence shown here is derived from an EMBL/GenBank/DDBJ whole genome shotgun (WGS) entry which is preliminary data.</text>
</comment>
<proteinExistence type="predicted"/>
<evidence type="ECO:0000313" key="2">
    <source>
        <dbReference type="EMBL" id="CAG8435799.1"/>
    </source>
</evidence>
<keyword evidence="3" id="KW-1185">Reference proteome</keyword>
<evidence type="ECO:0000256" key="1">
    <source>
        <dbReference type="SAM" id="SignalP"/>
    </source>
</evidence>
<accession>A0A9N8UZF5</accession>
<feature type="signal peptide" evidence="1">
    <location>
        <begin position="1"/>
        <end position="23"/>
    </location>
</feature>
<name>A0A9N8UZF5_9GLOM</name>
<sequence length="296" mass="33257">MCSVSVLLFVFTLLCTILIFNNAAQPKKYRCHVCRCYNKRSWTAPSTYDWQIPSLAAYDDNGHYFYDYYYNHYPKPPISNDYYDTAWLPIDASDEILPASSNLNSFPDLDENQNNISRDDENEKQAHAYNGNTITSPPPATSNTTITIQAMITVPLNATNDTNVASTVSQTPQKKQITPLLNYLDANMNLTGTSLPQNHNDPSISTGTLVATTILSTTIGLCRWAPNSNIFLYQHYKRPNTLLNQESLGFCLGISAQLIKMSTMILAPSRIWTVITWNIVSNSQNKFIEKPLSMVS</sequence>
<keyword evidence="1" id="KW-0732">Signal</keyword>